<keyword evidence="9" id="KW-1185">Reference proteome</keyword>
<name>A0ABM9FL71_9VIBR</name>
<evidence type="ECO:0000259" key="6">
    <source>
        <dbReference type="PROSITE" id="PS51898"/>
    </source>
</evidence>
<dbReference type="Gene3D" id="1.10.150.130">
    <property type="match status" value="1"/>
</dbReference>
<dbReference type="Proteomes" id="UP001152658">
    <property type="component" value="Unassembled WGS sequence"/>
</dbReference>
<evidence type="ECO:0000256" key="1">
    <source>
        <dbReference type="ARBA" id="ARBA00008857"/>
    </source>
</evidence>
<evidence type="ECO:0000256" key="4">
    <source>
        <dbReference type="ARBA" id="ARBA00023172"/>
    </source>
</evidence>
<dbReference type="InterPro" id="IPR013762">
    <property type="entry name" value="Integrase-like_cat_sf"/>
</dbReference>
<keyword evidence="3 5" id="KW-0238">DNA-binding</keyword>
<evidence type="ECO:0000256" key="5">
    <source>
        <dbReference type="PROSITE-ProRule" id="PRU01248"/>
    </source>
</evidence>
<dbReference type="SUPFAM" id="SSF56349">
    <property type="entry name" value="DNA breaking-rejoining enzymes"/>
    <property type="match status" value="1"/>
</dbReference>
<dbReference type="InterPro" id="IPR010998">
    <property type="entry name" value="Integrase_recombinase_N"/>
</dbReference>
<dbReference type="PANTHER" id="PTHR30349">
    <property type="entry name" value="PHAGE INTEGRASE-RELATED"/>
    <property type="match status" value="1"/>
</dbReference>
<dbReference type="RefSeq" id="WP_168786396.1">
    <property type="nucleotide sequence ID" value="NZ_CALYLF010000098.1"/>
</dbReference>
<dbReference type="PROSITE" id="PS51900">
    <property type="entry name" value="CB"/>
    <property type="match status" value="1"/>
</dbReference>
<comment type="similarity">
    <text evidence="1">Belongs to the 'phage' integrase family.</text>
</comment>
<dbReference type="Pfam" id="PF00589">
    <property type="entry name" value="Phage_integrase"/>
    <property type="match status" value="1"/>
</dbReference>
<comment type="caution">
    <text evidence="8">The sequence shown here is derived from an EMBL/GenBank/DDBJ whole genome shotgun (WGS) entry which is preliminary data.</text>
</comment>
<dbReference type="InterPro" id="IPR044068">
    <property type="entry name" value="CB"/>
</dbReference>
<evidence type="ECO:0000259" key="7">
    <source>
        <dbReference type="PROSITE" id="PS51900"/>
    </source>
</evidence>
<organism evidence="8 9">
    <name type="scientific">Vibrio aestuarianus</name>
    <dbReference type="NCBI Taxonomy" id="28171"/>
    <lineage>
        <taxon>Bacteria</taxon>
        <taxon>Pseudomonadati</taxon>
        <taxon>Pseudomonadota</taxon>
        <taxon>Gammaproteobacteria</taxon>
        <taxon>Vibrionales</taxon>
        <taxon>Vibrionaceae</taxon>
        <taxon>Vibrio</taxon>
    </lineage>
</organism>
<keyword evidence="4" id="KW-0233">DNA recombination</keyword>
<sequence>MENRNQKTVKQYTINYMKGRRYTVAESTFTSEECKANAIQHFYGDTLIKDVCHSNILDFIDELHEHYANKTINEFLSILRGVFKRAELDGVIERNPMVGVKNLKTGKSKPNPFNKAELKKLHNTPAKCKSGKNAFEFDSVTGLRISEVLALGWDDVDLENRKLYVRRAKVLKSYKTPKTPESLRTVELNLLAVNILKEQLKFTGNKPSITVSVKQDDNKTFVDEEVRFVFYNSQTDAPFIHAAQFNKTFFRPFLEEAGVAHRGAGQLRHTFASQNLTAGISKEWIAMQMGHADTAMIDKHYGEWIIDDSPDYANTSAKHLADTFGQSLPEDDVESSKEQKIPREQLALIKALQNQPELFALVEKVVGSAL</sequence>
<evidence type="ECO:0000256" key="2">
    <source>
        <dbReference type="ARBA" id="ARBA00022908"/>
    </source>
</evidence>
<dbReference type="InterPro" id="IPR002104">
    <property type="entry name" value="Integrase_catalytic"/>
</dbReference>
<dbReference type="EMBL" id="CALYLK010000101">
    <property type="protein sequence ID" value="CAH8207732.1"/>
    <property type="molecule type" value="Genomic_DNA"/>
</dbReference>
<dbReference type="InterPro" id="IPR050090">
    <property type="entry name" value="Tyrosine_recombinase_XerCD"/>
</dbReference>
<evidence type="ECO:0000313" key="8">
    <source>
        <dbReference type="EMBL" id="CAH8207732.1"/>
    </source>
</evidence>
<feature type="domain" description="Tyr recombinase" evidence="6">
    <location>
        <begin position="108"/>
        <end position="314"/>
    </location>
</feature>
<keyword evidence="2" id="KW-0229">DNA integration</keyword>
<accession>A0ABM9FL71</accession>
<reference evidence="8" key="1">
    <citation type="submission" date="2022-06" db="EMBL/GenBank/DDBJ databases">
        <authorList>
            <person name="Goudenege D."/>
            <person name="Le Roux F."/>
        </authorList>
    </citation>
    <scope>NUCLEOTIDE SEQUENCE</scope>
    <source>
        <strain evidence="8">12-063</strain>
    </source>
</reference>
<proteinExistence type="inferred from homology"/>
<dbReference type="Gene3D" id="1.10.443.10">
    <property type="entry name" value="Intergrase catalytic core"/>
    <property type="match status" value="1"/>
</dbReference>
<dbReference type="PROSITE" id="PS51898">
    <property type="entry name" value="TYR_RECOMBINASE"/>
    <property type="match status" value="1"/>
</dbReference>
<feature type="domain" description="Core-binding (CB)" evidence="7">
    <location>
        <begin position="1"/>
        <end position="87"/>
    </location>
</feature>
<evidence type="ECO:0000256" key="3">
    <source>
        <dbReference type="ARBA" id="ARBA00023125"/>
    </source>
</evidence>
<dbReference type="CDD" id="cd01189">
    <property type="entry name" value="INT_ICEBs1_C_like"/>
    <property type="match status" value="1"/>
</dbReference>
<dbReference type="PANTHER" id="PTHR30349:SF64">
    <property type="entry name" value="PROPHAGE INTEGRASE INTD-RELATED"/>
    <property type="match status" value="1"/>
</dbReference>
<gene>
    <name evidence="8" type="ORF">VAE063_630010</name>
</gene>
<protein>
    <submittedName>
        <fullName evidence="8">Phage integrase family protein</fullName>
    </submittedName>
</protein>
<evidence type="ECO:0000313" key="9">
    <source>
        <dbReference type="Proteomes" id="UP001152658"/>
    </source>
</evidence>
<dbReference type="InterPro" id="IPR011010">
    <property type="entry name" value="DNA_brk_join_enz"/>
</dbReference>